<dbReference type="GO" id="GO:0097255">
    <property type="term" value="C:R2TP complex"/>
    <property type="evidence" value="ECO:0007669"/>
    <property type="project" value="TreeGrafter"/>
</dbReference>
<dbReference type="Pfam" id="PF18482">
    <property type="entry name" value="Pih1_fungal_CS"/>
    <property type="match status" value="1"/>
</dbReference>
<dbReference type="GO" id="GO:0000492">
    <property type="term" value="P:box C/D snoRNP assembly"/>
    <property type="evidence" value="ECO:0007669"/>
    <property type="project" value="TreeGrafter"/>
</dbReference>
<evidence type="ECO:0000313" key="4">
    <source>
        <dbReference type="EMBL" id="ODQ77471.1"/>
    </source>
</evidence>
<evidence type="ECO:0000313" key="5">
    <source>
        <dbReference type="Proteomes" id="UP000094336"/>
    </source>
</evidence>
<sequence>MSHIEEVSLSLTVSLTPTPSFVVKTKVASLPEHNLTGATYALGQKIFLNICSNALVPLPPTPFHPTQTFPLIMENAWEIPIIVSRERTATDKQGVVCSVYDCMVNDSAMEWIHADSNLRMIAIEWCLESIEYNSLCTVSREYAIPKMKFKGEVVATELLLSELAGRSGMQHEMERLKEDEVIGLILESREDDDELPALFPLTTTARPLIQEISELSIEEKEGTKGLKTEVKLVTGAPKDIRKLQFRVSFHKLTGNHKLQIKISNEHLTSSFDYRLAYLKDSHVLVVESCVESTVVINNALEIPLPVGMGTGFESFYIKDEAALCVFIR</sequence>
<feature type="domain" description="PIH1 N-terminal" evidence="2">
    <location>
        <begin position="16"/>
        <end position="157"/>
    </location>
</feature>
<dbReference type="RefSeq" id="XP_018982799.1">
    <property type="nucleotide sequence ID" value="XM_019129938.1"/>
</dbReference>
<gene>
    <name evidence="4" type="ORF">BABINDRAFT_163482</name>
</gene>
<dbReference type="InterPro" id="IPR041441">
    <property type="entry name" value="Pih1_CS_Ascomycota"/>
</dbReference>
<dbReference type="PANTHER" id="PTHR22997:SF0">
    <property type="entry name" value="PIH1 DOMAIN-CONTAINING PROTEIN 1"/>
    <property type="match status" value="1"/>
</dbReference>
<dbReference type="OrthoDB" id="5135119at2759"/>
<dbReference type="PANTHER" id="PTHR22997">
    <property type="entry name" value="PIH1 DOMAIN-CONTAINING PROTEIN 1"/>
    <property type="match status" value="1"/>
</dbReference>
<dbReference type="GeneID" id="30147791"/>
<keyword evidence="5" id="KW-1185">Reference proteome</keyword>
<dbReference type="GO" id="GO:0006364">
    <property type="term" value="P:rRNA processing"/>
    <property type="evidence" value="ECO:0007669"/>
    <property type="project" value="TreeGrafter"/>
</dbReference>
<dbReference type="InterPro" id="IPR050734">
    <property type="entry name" value="PIH1/Kintoun_subfamily"/>
</dbReference>
<dbReference type="Pfam" id="PF08190">
    <property type="entry name" value="PIH1"/>
    <property type="match status" value="1"/>
</dbReference>
<comment type="similarity">
    <text evidence="1">Belongs to the PIH1 family.</text>
</comment>
<dbReference type="GO" id="GO:0005737">
    <property type="term" value="C:cytoplasm"/>
    <property type="evidence" value="ECO:0007669"/>
    <property type="project" value="TreeGrafter"/>
</dbReference>
<accession>A0A1E3QIF1</accession>
<dbReference type="GO" id="GO:1990904">
    <property type="term" value="C:ribonucleoprotein complex"/>
    <property type="evidence" value="ECO:0007669"/>
    <property type="project" value="TreeGrafter"/>
</dbReference>
<feature type="domain" description="Pih1 Ascomycota CS" evidence="3">
    <location>
        <begin position="242"/>
        <end position="327"/>
    </location>
</feature>
<evidence type="ECO:0000256" key="1">
    <source>
        <dbReference type="ARBA" id="ARBA00008511"/>
    </source>
</evidence>
<reference evidence="5" key="1">
    <citation type="submission" date="2016-05" db="EMBL/GenBank/DDBJ databases">
        <title>Comparative genomics of biotechnologically important yeasts.</title>
        <authorList>
            <consortium name="DOE Joint Genome Institute"/>
            <person name="Riley R."/>
            <person name="Haridas S."/>
            <person name="Wolfe K.H."/>
            <person name="Lopes M.R."/>
            <person name="Hittinger C.T."/>
            <person name="Goker M."/>
            <person name="Salamov A."/>
            <person name="Wisecaver J."/>
            <person name="Long T.M."/>
            <person name="Aerts A.L."/>
            <person name="Barry K."/>
            <person name="Choi C."/>
            <person name="Clum A."/>
            <person name="Coughlan A.Y."/>
            <person name="Deshpande S."/>
            <person name="Douglass A.P."/>
            <person name="Hanson S.J."/>
            <person name="Klenk H.-P."/>
            <person name="Labutti K."/>
            <person name="Lapidus A."/>
            <person name="Lindquist E."/>
            <person name="Lipzen A."/>
            <person name="Meier-Kolthoff J.P."/>
            <person name="Ohm R.A."/>
            <person name="Otillar R.P."/>
            <person name="Pangilinan J."/>
            <person name="Peng Y."/>
            <person name="Rokas A."/>
            <person name="Rosa C.A."/>
            <person name="Scheuner C."/>
            <person name="Sibirny A.A."/>
            <person name="Slot J.C."/>
            <person name="Stielow J.B."/>
            <person name="Sun H."/>
            <person name="Kurtzman C.P."/>
            <person name="Blackwell M."/>
            <person name="Grigoriev I.V."/>
            <person name="Jeffries T.W."/>
        </authorList>
    </citation>
    <scope>NUCLEOTIDE SEQUENCE [LARGE SCALE GENOMIC DNA]</scope>
    <source>
        <strain evidence="5">NRRL Y-12698</strain>
    </source>
</reference>
<protein>
    <recommendedName>
        <fullName evidence="6">PIH1 N-terminal domain-containing protein</fullName>
    </recommendedName>
</protein>
<dbReference type="AlphaFoldDB" id="A0A1E3QIF1"/>
<dbReference type="Proteomes" id="UP000094336">
    <property type="component" value="Unassembled WGS sequence"/>
</dbReference>
<evidence type="ECO:0000259" key="2">
    <source>
        <dbReference type="Pfam" id="PF08190"/>
    </source>
</evidence>
<dbReference type="EMBL" id="KV454440">
    <property type="protein sequence ID" value="ODQ77471.1"/>
    <property type="molecule type" value="Genomic_DNA"/>
</dbReference>
<dbReference type="InterPro" id="IPR012981">
    <property type="entry name" value="PIH1_N"/>
</dbReference>
<dbReference type="STRING" id="984486.A0A1E3QIF1"/>
<evidence type="ECO:0008006" key="6">
    <source>
        <dbReference type="Google" id="ProtNLM"/>
    </source>
</evidence>
<organism evidence="4 5">
    <name type="scientific">Babjeviella inositovora NRRL Y-12698</name>
    <dbReference type="NCBI Taxonomy" id="984486"/>
    <lineage>
        <taxon>Eukaryota</taxon>
        <taxon>Fungi</taxon>
        <taxon>Dikarya</taxon>
        <taxon>Ascomycota</taxon>
        <taxon>Saccharomycotina</taxon>
        <taxon>Pichiomycetes</taxon>
        <taxon>Serinales incertae sedis</taxon>
        <taxon>Babjeviella</taxon>
    </lineage>
</organism>
<name>A0A1E3QIF1_9ASCO</name>
<proteinExistence type="inferred from homology"/>
<evidence type="ECO:0000259" key="3">
    <source>
        <dbReference type="Pfam" id="PF18482"/>
    </source>
</evidence>